<evidence type="ECO:0000313" key="8">
    <source>
        <dbReference type="Proteomes" id="UP000294321"/>
    </source>
</evidence>
<comment type="catalytic activity">
    <reaction evidence="1">
        <text>an L-aminoacyl-L-amino acid + H2O = 2 an L-alpha-amino acid</text>
        <dbReference type="Rhea" id="RHEA:48940"/>
        <dbReference type="ChEBI" id="CHEBI:15377"/>
        <dbReference type="ChEBI" id="CHEBI:59869"/>
        <dbReference type="ChEBI" id="CHEBI:77460"/>
        <dbReference type="EC" id="3.4.13.19"/>
    </reaction>
</comment>
<dbReference type="EC" id="3.4.-.-" evidence="6"/>
<dbReference type="PANTHER" id="PTHR12994">
    <property type="entry name" value="SECERNIN"/>
    <property type="match status" value="1"/>
</dbReference>
<protein>
    <recommendedName>
        <fullName evidence="6">Dipeptidase</fullName>
        <ecNumber evidence="6">3.4.-.-</ecNumber>
    </recommendedName>
</protein>
<gene>
    <name evidence="7" type="ORF">ELX58_04220</name>
</gene>
<dbReference type="KEGG" id="lji:ELX58_04220"/>
<dbReference type="OrthoDB" id="9764088at2"/>
<evidence type="ECO:0000256" key="2">
    <source>
        <dbReference type="ARBA" id="ARBA00007225"/>
    </source>
</evidence>
<keyword evidence="4 6" id="KW-0378">Hydrolase</keyword>
<accession>A0A4P6ZKS6</accession>
<dbReference type="Gene3D" id="3.60.60.10">
    <property type="entry name" value="Penicillin V Acylase, Chain A"/>
    <property type="match status" value="1"/>
</dbReference>
<organism evidence="7 8">
    <name type="scientific">Acetilactobacillus jinshanensis</name>
    <dbReference type="NCBI Taxonomy" id="1720083"/>
    <lineage>
        <taxon>Bacteria</taxon>
        <taxon>Bacillati</taxon>
        <taxon>Bacillota</taxon>
        <taxon>Bacilli</taxon>
        <taxon>Lactobacillales</taxon>
        <taxon>Lactobacillaceae</taxon>
        <taxon>Acetilactobacillus</taxon>
    </lineage>
</organism>
<evidence type="ECO:0000256" key="6">
    <source>
        <dbReference type="RuleBase" id="RU364089"/>
    </source>
</evidence>
<dbReference type="InterPro" id="IPR047804">
    <property type="entry name" value="C69_dipept_A-like"/>
</dbReference>
<evidence type="ECO:0000313" key="7">
    <source>
        <dbReference type="EMBL" id="QBP18356.1"/>
    </source>
</evidence>
<dbReference type="GO" id="GO:0070004">
    <property type="term" value="F:cysteine-type exopeptidase activity"/>
    <property type="evidence" value="ECO:0007669"/>
    <property type="project" value="InterPro"/>
</dbReference>
<dbReference type="GO" id="GO:0006508">
    <property type="term" value="P:proteolysis"/>
    <property type="evidence" value="ECO:0007669"/>
    <property type="project" value="UniProtKB-KW"/>
</dbReference>
<reference evidence="8" key="1">
    <citation type="submission" date="2018-12" db="EMBL/GenBank/DDBJ databases">
        <title>A new species of lactobacillus.</title>
        <authorList>
            <person name="Jian Y."/>
            <person name="Xin L."/>
            <person name="Hong Z.J."/>
            <person name="Ming L.Z."/>
            <person name="Hong X.Z."/>
        </authorList>
    </citation>
    <scope>NUCLEOTIDE SEQUENCE [LARGE SCALE GENOMIC DNA]</scope>
    <source>
        <strain evidence="8">HSLZ-75</strain>
    </source>
</reference>
<dbReference type="PANTHER" id="PTHR12994:SF17">
    <property type="entry name" value="LD30995P"/>
    <property type="match status" value="1"/>
</dbReference>
<proteinExistence type="inferred from homology"/>
<dbReference type="InterPro" id="IPR005322">
    <property type="entry name" value="Peptidase_C69"/>
</dbReference>
<evidence type="ECO:0000256" key="1">
    <source>
        <dbReference type="ARBA" id="ARBA00001670"/>
    </source>
</evidence>
<evidence type="ECO:0000256" key="5">
    <source>
        <dbReference type="ARBA" id="ARBA00022997"/>
    </source>
</evidence>
<name>A0A4P6ZKS6_9LACO</name>
<comment type="similarity">
    <text evidence="2 6">Belongs to the peptidase C69 family.</text>
</comment>
<dbReference type="Pfam" id="PF03577">
    <property type="entry name" value="Peptidase_C69"/>
    <property type="match status" value="1"/>
</dbReference>
<dbReference type="RefSeq" id="WP_133441915.1">
    <property type="nucleotide sequence ID" value="NZ_CP034726.1"/>
</dbReference>
<dbReference type="GO" id="GO:0016805">
    <property type="term" value="F:dipeptidase activity"/>
    <property type="evidence" value="ECO:0007669"/>
    <property type="project" value="UniProtKB-KW"/>
</dbReference>
<sequence length="483" mass="54845">MKKDLACTAILIGKDATVDGSTIVARNEDGYGPVGPKRFIVRPARDKHHNMYVSHETGAKIPLPVHAYRYTTEPSEPSTHPTYEEAGINEKNVAMSSTETTYSNQRFLGCDPLVKHGSVNEGCMLTVVLPYINSAREGVKRLGKLIETYGTGQSNGIAFSDHNEVWYMETAGGHHWVAVRIPDDSYAIAPNQINIQDIDFHDPKNYMFSNDLPEFVRKNHLNLSSDPKEFNFRNIAGTHTEADAHYNTPRAWYGHLLFSPKQMQKLGLADKPTSQNIPFIMKPEHKMTVDDVEYFLSSHYQQTPYDPFTHKNELKKQTFRSIALDRNQISHILQIRNGINPQYAAIEWIALGFFAYSPYVPFYANILKTPENYATAGNHVSMRSAYWMYKILSVIVEPHYHHFINEINTYRKACQAHAIHRIKVTDSKVKNKSLNGKKLTEFLTKASDKTADQITHQTKEVMGSLVKQALNLSDLHFESGDNL</sequence>
<dbReference type="AlphaFoldDB" id="A0A4P6ZKS6"/>
<dbReference type="EMBL" id="CP034726">
    <property type="protein sequence ID" value="QBP18356.1"/>
    <property type="molecule type" value="Genomic_DNA"/>
</dbReference>
<dbReference type="Proteomes" id="UP000294321">
    <property type="component" value="Chromosome"/>
</dbReference>
<evidence type="ECO:0000256" key="3">
    <source>
        <dbReference type="ARBA" id="ARBA00022670"/>
    </source>
</evidence>
<keyword evidence="5 6" id="KW-0224">Dipeptidase</keyword>
<evidence type="ECO:0000256" key="4">
    <source>
        <dbReference type="ARBA" id="ARBA00022801"/>
    </source>
</evidence>
<keyword evidence="3 6" id="KW-0645">Protease</keyword>
<keyword evidence="8" id="KW-1185">Reference proteome</keyword>
<dbReference type="NCBIfam" id="NF033678">
    <property type="entry name" value="C69_fam_dipept"/>
    <property type="match status" value="1"/>
</dbReference>